<dbReference type="PROSITE" id="PS00455">
    <property type="entry name" value="AMP_BINDING"/>
    <property type="match status" value="1"/>
</dbReference>
<keyword evidence="1" id="KW-0436">Ligase</keyword>
<dbReference type="PANTHER" id="PTHR43352">
    <property type="entry name" value="ACETYL-COA SYNTHETASE"/>
    <property type="match status" value="1"/>
</dbReference>
<reference evidence="6 7" key="1">
    <citation type="submission" date="2019-11" db="EMBL/GenBank/DDBJ databases">
        <title>Streptomyces typhae sp. nov., a novel endophytic actinomycete isolated from the root of cattail pollen (Typha angustifolia L.).</title>
        <authorList>
            <person name="Peng C."/>
        </authorList>
    </citation>
    <scope>NUCLEOTIDE SEQUENCE [LARGE SCALE GENOMIC DNA]</scope>
    <source>
        <strain evidence="7">p1417</strain>
    </source>
</reference>
<dbReference type="SUPFAM" id="SSF56801">
    <property type="entry name" value="Acetyl-CoA synthetase-like"/>
    <property type="match status" value="1"/>
</dbReference>
<gene>
    <name evidence="6" type="ORF">GPA10_24345</name>
</gene>
<dbReference type="Gene3D" id="3.30.300.30">
    <property type="match status" value="1"/>
</dbReference>
<evidence type="ECO:0000259" key="4">
    <source>
        <dbReference type="Pfam" id="PF00550"/>
    </source>
</evidence>
<dbReference type="GO" id="GO:0016878">
    <property type="term" value="F:acid-thiol ligase activity"/>
    <property type="evidence" value="ECO:0007669"/>
    <property type="project" value="TreeGrafter"/>
</dbReference>
<dbReference type="InterPro" id="IPR025110">
    <property type="entry name" value="AMP-bd_C"/>
</dbReference>
<dbReference type="Pfam" id="PF00550">
    <property type="entry name" value="PP-binding"/>
    <property type="match status" value="1"/>
</dbReference>
<protein>
    <submittedName>
        <fullName evidence="6">AMP-binding protein</fullName>
    </submittedName>
</protein>
<dbReference type="Proteomes" id="UP000483802">
    <property type="component" value="Unassembled WGS sequence"/>
</dbReference>
<dbReference type="AlphaFoldDB" id="A0A6L6X1W1"/>
<accession>A0A6L6X1W1</accession>
<evidence type="ECO:0000259" key="3">
    <source>
        <dbReference type="Pfam" id="PF00501"/>
    </source>
</evidence>
<evidence type="ECO:0000256" key="2">
    <source>
        <dbReference type="SAM" id="MobiDB-lite"/>
    </source>
</evidence>
<dbReference type="InterPro" id="IPR036736">
    <property type="entry name" value="ACP-like_sf"/>
</dbReference>
<feature type="domain" description="Carrier" evidence="4">
    <location>
        <begin position="22"/>
        <end position="86"/>
    </location>
</feature>
<evidence type="ECO:0000256" key="1">
    <source>
        <dbReference type="ARBA" id="ARBA00022598"/>
    </source>
</evidence>
<dbReference type="PANTHER" id="PTHR43352:SF1">
    <property type="entry name" value="ANTHRANILATE--COA LIGASE"/>
    <property type="match status" value="1"/>
</dbReference>
<dbReference type="InterPro" id="IPR042099">
    <property type="entry name" value="ANL_N_sf"/>
</dbReference>
<evidence type="ECO:0000259" key="5">
    <source>
        <dbReference type="Pfam" id="PF13193"/>
    </source>
</evidence>
<dbReference type="InterPro" id="IPR009081">
    <property type="entry name" value="PP-bd_ACP"/>
</dbReference>
<dbReference type="InterPro" id="IPR045851">
    <property type="entry name" value="AMP-bd_C_sf"/>
</dbReference>
<comment type="caution">
    <text evidence="6">The sequence shown here is derived from an EMBL/GenBank/DDBJ whole genome shotgun (WGS) entry which is preliminary data.</text>
</comment>
<keyword evidence="7" id="KW-1185">Reference proteome</keyword>
<sequence length="631" mass="65998">MSRHRQKGNPPVTAQIATARDLLREIVAQVMELEPSEVGENDRWVDELGMTSLEKVEAITRIQEGFGTAFAPQTAAAVGSVSDALAALGSHDVAAPAEPASRDGDTPTAPEADGANLVDGACDLVGRLVQHHRIAADGGEAIACIDPDVGRVSYAALYEAARSYAETLYRLGVRPGDRGAVVAEDSVASVAAVLGHWWNGSVPVVVSPLLDDRAIAFAVDDCGARVVHVDGDDGKRAALHTVLGGYARTDGEDLRRELAERRAADGGASSQGPAVPFRWPAGDEALVQYTSGSTGAPKGVRHSAGALVAMVEGFGRALNLRPDDILLTTARLSFGYGFGNAVLCVLAAGASAALIRGAVDPYVVAAALDRYRPSVFCSVPRLYAALLALPGFADIGHDTVRLCTTAGENCPRPLADRIRSAFGAALVNCFGATELMHVVLLTSAHEATTGSLGRPAPGVRATVRDDTGRELPDGQAGRLHIAGPTVALGYVGREETDRAAFTDGGAYTGDLVRKAEDGSFDYLCRSDDVLNIGGYKVVPAEIESVVREVDGVVACVVVSSRSPEGLEEAVACVQPAAGSDPVRVRRQVIAAARRRLPGHKRPSRVELFTELPVTGSGKVAAHILRERVART</sequence>
<dbReference type="Pfam" id="PF13193">
    <property type="entry name" value="AMP-binding_C"/>
    <property type="match status" value="1"/>
</dbReference>
<name>A0A6L6X1W1_9ACTN</name>
<dbReference type="Gene3D" id="3.40.50.12780">
    <property type="entry name" value="N-terminal domain of ligase-like"/>
    <property type="match status" value="1"/>
</dbReference>
<evidence type="ECO:0000313" key="7">
    <source>
        <dbReference type="Proteomes" id="UP000483802"/>
    </source>
</evidence>
<dbReference type="SUPFAM" id="SSF47336">
    <property type="entry name" value="ACP-like"/>
    <property type="match status" value="1"/>
</dbReference>
<dbReference type="Gene3D" id="1.10.1200.10">
    <property type="entry name" value="ACP-like"/>
    <property type="match status" value="1"/>
</dbReference>
<proteinExistence type="predicted"/>
<dbReference type="GO" id="GO:0044550">
    <property type="term" value="P:secondary metabolite biosynthetic process"/>
    <property type="evidence" value="ECO:0007669"/>
    <property type="project" value="TreeGrafter"/>
</dbReference>
<dbReference type="InterPro" id="IPR000873">
    <property type="entry name" value="AMP-dep_synth/lig_dom"/>
</dbReference>
<dbReference type="InterPro" id="IPR020845">
    <property type="entry name" value="AMP-binding_CS"/>
</dbReference>
<feature type="domain" description="AMP-binding enzyme C-terminal" evidence="5">
    <location>
        <begin position="541"/>
        <end position="618"/>
    </location>
</feature>
<dbReference type="Pfam" id="PF00501">
    <property type="entry name" value="AMP-binding"/>
    <property type="match status" value="1"/>
</dbReference>
<dbReference type="EMBL" id="WPNZ01000013">
    <property type="protein sequence ID" value="MVO87803.1"/>
    <property type="molecule type" value="Genomic_DNA"/>
</dbReference>
<feature type="region of interest" description="Disordered" evidence="2">
    <location>
        <begin position="95"/>
        <end position="114"/>
    </location>
</feature>
<evidence type="ECO:0000313" key="6">
    <source>
        <dbReference type="EMBL" id="MVO87803.1"/>
    </source>
</evidence>
<feature type="domain" description="AMP-dependent synthetase/ligase" evidence="3">
    <location>
        <begin position="135"/>
        <end position="490"/>
    </location>
</feature>
<organism evidence="6 7">
    <name type="scientific">Streptomyces typhae</name>
    <dbReference type="NCBI Taxonomy" id="2681492"/>
    <lineage>
        <taxon>Bacteria</taxon>
        <taxon>Bacillati</taxon>
        <taxon>Actinomycetota</taxon>
        <taxon>Actinomycetes</taxon>
        <taxon>Kitasatosporales</taxon>
        <taxon>Streptomycetaceae</taxon>
        <taxon>Streptomyces</taxon>
    </lineage>
</organism>